<sequence>MDLNPLLTLHLSSVMRSCRHYPHYRPLKDEIPLPYDVRLRQGYNKDEYREATPLHHVKLTSGELMTIPALFSLWTPRTRLQVLSRTTSSFRFS</sequence>
<accession>A0A4Y2EQB9</accession>
<protein>
    <submittedName>
        <fullName evidence="1">Uncharacterized protein</fullName>
    </submittedName>
</protein>
<proteinExistence type="predicted"/>
<name>A0A4Y2EQB9_ARAVE</name>
<gene>
    <name evidence="1" type="ORF">AVEN_259580_1</name>
</gene>
<dbReference type="EMBL" id="BGPR01000667">
    <property type="protein sequence ID" value="GBM30717.1"/>
    <property type="molecule type" value="Genomic_DNA"/>
</dbReference>
<evidence type="ECO:0000313" key="1">
    <source>
        <dbReference type="EMBL" id="GBM30717.1"/>
    </source>
</evidence>
<keyword evidence="2" id="KW-1185">Reference proteome</keyword>
<comment type="caution">
    <text evidence="1">The sequence shown here is derived from an EMBL/GenBank/DDBJ whole genome shotgun (WGS) entry which is preliminary data.</text>
</comment>
<evidence type="ECO:0000313" key="2">
    <source>
        <dbReference type="Proteomes" id="UP000499080"/>
    </source>
</evidence>
<dbReference type="Proteomes" id="UP000499080">
    <property type="component" value="Unassembled WGS sequence"/>
</dbReference>
<organism evidence="1 2">
    <name type="scientific">Araneus ventricosus</name>
    <name type="common">Orbweaver spider</name>
    <name type="synonym">Epeira ventricosa</name>
    <dbReference type="NCBI Taxonomy" id="182803"/>
    <lineage>
        <taxon>Eukaryota</taxon>
        <taxon>Metazoa</taxon>
        <taxon>Ecdysozoa</taxon>
        <taxon>Arthropoda</taxon>
        <taxon>Chelicerata</taxon>
        <taxon>Arachnida</taxon>
        <taxon>Araneae</taxon>
        <taxon>Araneomorphae</taxon>
        <taxon>Entelegynae</taxon>
        <taxon>Araneoidea</taxon>
        <taxon>Araneidae</taxon>
        <taxon>Araneus</taxon>
    </lineage>
</organism>
<reference evidence="1 2" key="1">
    <citation type="journal article" date="2019" name="Sci. Rep.">
        <title>Orb-weaving spider Araneus ventricosus genome elucidates the spidroin gene catalogue.</title>
        <authorList>
            <person name="Kono N."/>
            <person name="Nakamura H."/>
            <person name="Ohtoshi R."/>
            <person name="Moran D.A.P."/>
            <person name="Shinohara A."/>
            <person name="Yoshida Y."/>
            <person name="Fujiwara M."/>
            <person name="Mori M."/>
            <person name="Tomita M."/>
            <person name="Arakawa K."/>
        </authorList>
    </citation>
    <scope>NUCLEOTIDE SEQUENCE [LARGE SCALE GENOMIC DNA]</scope>
</reference>
<dbReference type="AlphaFoldDB" id="A0A4Y2EQB9"/>